<sequence length="61" mass="6885">MGRSWCRPLVDPAALLIPDRLTQHAVELLRTVDLRQSRTCPPADSGCAWLFLDQSRNGSRH</sequence>
<dbReference type="Gene3D" id="1.10.3300.10">
    <property type="entry name" value="Jann2411-like domain"/>
    <property type="match status" value="1"/>
</dbReference>
<proteinExistence type="predicted"/>
<dbReference type="RefSeq" id="WP_377430491.1">
    <property type="nucleotide sequence ID" value="NZ_JBHSPR010000053.1"/>
</dbReference>
<name>A0ABW1KKZ6_9ACTN</name>
<organism evidence="1 2">
    <name type="scientific">Plantactinospora solaniradicis</name>
    <dbReference type="NCBI Taxonomy" id="1723736"/>
    <lineage>
        <taxon>Bacteria</taxon>
        <taxon>Bacillati</taxon>
        <taxon>Actinomycetota</taxon>
        <taxon>Actinomycetes</taxon>
        <taxon>Micromonosporales</taxon>
        <taxon>Micromonosporaceae</taxon>
        <taxon>Plantactinospora</taxon>
    </lineage>
</organism>
<evidence type="ECO:0000313" key="2">
    <source>
        <dbReference type="Proteomes" id="UP001596203"/>
    </source>
</evidence>
<evidence type="ECO:0008006" key="3">
    <source>
        <dbReference type="Google" id="ProtNLM"/>
    </source>
</evidence>
<dbReference type="SUPFAM" id="SSF160904">
    <property type="entry name" value="Jann2411-like"/>
    <property type="match status" value="1"/>
</dbReference>
<dbReference type="InterPro" id="IPR023286">
    <property type="entry name" value="ABATE_dom_sf"/>
</dbReference>
<accession>A0ABW1KKZ6</accession>
<keyword evidence="2" id="KW-1185">Reference proteome</keyword>
<dbReference type="EMBL" id="JBHSPR010000053">
    <property type="protein sequence ID" value="MFC6021807.1"/>
    <property type="molecule type" value="Genomic_DNA"/>
</dbReference>
<gene>
    <name evidence="1" type="ORF">ACFP2T_37295</name>
</gene>
<reference evidence="2" key="1">
    <citation type="journal article" date="2019" name="Int. J. Syst. Evol. Microbiol.">
        <title>The Global Catalogue of Microorganisms (GCM) 10K type strain sequencing project: providing services to taxonomists for standard genome sequencing and annotation.</title>
        <authorList>
            <consortium name="The Broad Institute Genomics Platform"/>
            <consortium name="The Broad Institute Genome Sequencing Center for Infectious Disease"/>
            <person name="Wu L."/>
            <person name="Ma J."/>
        </authorList>
    </citation>
    <scope>NUCLEOTIDE SEQUENCE [LARGE SCALE GENOMIC DNA]</scope>
    <source>
        <strain evidence="2">ZS-35-S2</strain>
    </source>
</reference>
<evidence type="ECO:0000313" key="1">
    <source>
        <dbReference type="EMBL" id="MFC6021807.1"/>
    </source>
</evidence>
<dbReference type="Proteomes" id="UP001596203">
    <property type="component" value="Unassembled WGS sequence"/>
</dbReference>
<comment type="caution">
    <text evidence="1">The sequence shown here is derived from an EMBL/GenBank/DDBJ whole genome shotgun (WGS) entry which is preliminary data.</text>
</comment>
<protein>
    <recommendedName>
        <fullName evidence="3">Transposase</fullName>
    </recommendedName>
</protein>